<dbReference type="InterPro" id="IPR046936">
    <property type="entry name" value="BIM1-like"/>
</dbReference>
<keyword evidence="5 8" id="KW-0472">Membrane</keyword>
<keyword evidence="8" id="KW-0812">Transmembrane</keyword>
<evidence type="ECO:0000256" key="8">
    <source>
        <dbReference type="SAM" id="Phobius"/>
    </source>
</evidence>
<keyword evidence="7" id="KW-0449">Lipoprotein</keyword>
<dbReference type="GeneID" id="70189013"/>
<evidence type="ECO:0000256" key="9">
    <source>
        <dbReference type="SAM" id="SignalP"/>
    </source>
</evidence>
<dbReference type="Pfam" id="PF20238">
    <property type="entry name" value="BIM1-like_dom"/>
    <property type="match status" value="1"/>
</dbReference>
<accession>A0A9P8XVM0</accession>
<organism evidence="11 12">
    <name type="scientific">Microdochium trichocladiopsis</name>
    <dbReference type="NCBI Taxonomy" id="1682393"/>
    <lineage>
        <taxon>Eukaryota</taxon>
        <taxon>Fungi</taxon>
        <taxon>Dikarya</taxon>
        <taxon>Ascomycota</taxon>
        <taxon>Pezizomycotina</taxon>
        <taxon>Sordariomycetes</taxon>
        <taxon>Xylariomycetidae</taxon>
        <taxon>Xylariales</taxon>
        <taxon>Microdochiaceae</taxon>
        <taxon>Microdochium</taxon>
    </lineage>
</organism>
<dbReference type="GO" id="GO:0005886">
    <property type="term" value="C:plasma membrane"/>
    <property type="evidence" value="ECO:0007669"/>
    <property type="project" value="UniProtKB-SubCell"/>
</dbReference>
<comment type="caution">
    <text evidence="11">The sequence shown here is derived from an EMBL/GenBank/DDBJ whole genome shotgun (WGS) entry which is preliminary data.</text>
</comment>
<keyword evidence="12" id="KW-1185">Reference proteome</keyword>
<evidence type="ECO:0000256" key="5">
    <source>
        <dbReference type="ARBA" id="ARBA00023136"/>
    </source>
</evidence>
<feature type="domain" description="Copper acquisition factor BIM1-like" evidence="10">
    <location>
        <begin position="21"/>
        <end position="194"/>
    </location>
</feature>
<dbReference type="AlphaFoldDB" id="A0A9P8XVM0"/>
<dbReference type="PANTHER" id="PTHR34992">
    <property type="entry name" value="HYPHAL ANASTAMOSIS-7 PROTEIN"/>
    <property type="match status" value="1"/>
</dbReference>
<dbReference type="CDD" id="cd21176">
    <property type="entry name" value="LPMO_auxiliary-like"/>
    <property type="match status" value="1"/>
</dbReference>
<keyword evidence="8" id="KW-1133">Transmembrane helix</keyword>
<comment type="subcellular location">
    <subcellularLocation>
        <location evidence="1">Cell membrane</location>
        <topology evidence="1">Lipid-anchor</topology>
        <topology evidence="1">GPI-anchor</topology>
    </subcellularLocation>
</comment>
<keyword evidence="4 9" id="KW-0732">Signal</keyword>
<feature type="signal peptide" evidence="9">
    <location>
        <begin position="1"/>
        <end position="21"/>
    </location>
</feature>
<dbReference type="Proteomes" id="UP000756346">
    <property type="component" value="Unassembled WGS sequence"/>
</dbReference>
<dbReference type="InterPro" id="IPR046530">
    <property type="entry name" value="BIM1-like_dom"/>
</dbReference>
<feature type="chain" id="PRO_5040231683" description="Copper acquisition factor BIM1-like domain-containing protein" evidence="9">
    <location>
        <begin position="22"/>
        <end position="281"/>
    </location>
</feature>
<evidence type="ECO:0000256" key="3">
    <source>
        <dbReference type="ARBA" id="ARBA00022622"/>
    </source>
</evidence>
<proteinExistence type="predicted"/>
<evidence type="ECO:0000313" key="11">
    <source>
        <dbReference type="EMBL" id="KAH7020990.1"/>
    </source>
</evidence>
<sequence>MLSRTVLSGIVAVLVGSVVDAHTAIKYPGSRGDNFGKNGTVAESDGLGIFTSGNDSDPIFPYGMTFIYPCGGLPTSTNRTLWPLNGPVPLILEPGHQANHDWGMIWVNIGLGTIPTNFTTQMMHEFSFTFPSDGVYDNQICLPEVTLPSAVRNLVSSGQVKAGDNATIQVVESAKHGGALYSCIDITFTAATYPSVEVPDVTTKGLQCTNDTNFQFGNVTYGQWSAEWSGDGYSKDQSLALGLGLGLPLIAIVLVLGYFLWRSRRLNKRYEAAGLAVGIKA</sequence>
<evidence type="ECO:0000256" key="1">
    <source>
        <dbReference type="ARBA" id="ARBA00004609"/>
    </source>
</evidence>
<dbReference type="OrthoDB" id="5329488at2759"/>
<dbReference type="PANTHER" id="PTHR34992:SF10">
    <property type="entry name" value="COPPER ACQUISITION FACTOR BIM1-LIKE DOMAIN-CONTAINING PROTEIN"/>
    <property type="match status" value="1"/>
</dbReference>
<keyword evidence="2" id="KW-1003">Cell membrane</keyword>
<gene>
    <name evidence="11" type="ORF">B0I36DRAFT_367453</name>
</gene>
<keyword evidence="3" id="KW-0336">GPI-anchor</keyword>
<evidence type="ECO:0000256" key="7">
    <source>
        <dbReference type="ARBA" id="ARBA00023288"/>
    </source>
</evidence>
<protein>
    <recommendedName>
        <fullName evidence="10">Copper acquisition factor BIM1-like domain-containing protein</fullName>
    </recommendedName>
</protein>
<evidence type="ECO:0000256" key="6">
    <source>
        <dbReference type="ARBA" id="ARBA00023180"/>
    </source>
</evidence>
<evidence type="ECO:0000256" key="2">
    <source>
        <dbReference type="ARBA" id="ARBA00022475"/>
    </source>
</evidence>
<dbReference type="RefSeq" id="XP_046007191.1">
    <property type="nucleotide sequence ID" value="XM_046159467.1"/>
</dbReference>
<feature type="transmembrane region" description="Helical" evidence="8">
    <location>
        <begin position="239"/>
        <end position="261"/>
    </location>
</feature>
<dbReference type="GO" id="GO:0098552">
    <property type="term" value="C:side of membrane"/>
    <property type="evidence" value="ECO:0007669"/>
    <property type="project" value="UniProtKB-KW"/>
</dbReference>
<name>A0A9P8XVM0_9PEZI</name>
<reference evidence="11" key="1">
    <citation type="journal article" date="2021" name="Nat. Commun.">
        <title>Genetic determinants of endophytism in the Arabidopsis root mycobiome.</title>
        <authorList>
            <person name="Mesny F."/>
            <person name="Miyauchi S."/>
            <person name="Thiergart T."/>
            <person name="Pickel B."/>
            <person name="Atanasova L."/>
            <person name="Karlsson M."/>
            <person name="Huettel B."/>
            <person name="Barry K.W."/>
            <person name="Haridas S."/>
            <person name="Chen C."/>
            <person name="Bauer D."/>
            <person name="Andreopoulos W."/>
            <person name="Pangilinan J."/>
            <person name="LaButti K."/>
            <person name="Riley R."/>
            <person name="Lipzen A."/>
            <person name="Clum A."/>
            <person name="Drula E."/>
            <person name="Henrissat B."/>
            <person name="Kohler A."/>
            <person name="Grigoriev I.V."/>
            <person name="Martin F.M."/>
            <person name="Hacquard S."/>
        </authorList>
    </citation>
    <scope>NUCLEOTIDE SEQUENCE</scope>
    <source>
        <strain evidence="11">MPI-CAGE-CH-0230</strain>
    </source>
</reference>
<keyword evidence="6" id="KW-0325">Glycoprotein</keyword>
<evidence type="ECO:0000256" key="4">
    <source>
        <dbReference type="ARBA" id="ARBA00022729"/>
    </source>
</evidence>
<evidence type="ECO:0000259" key="10">
    <source>
        <dbReference type="Pfam" id="PF20238"/>
    </source>
</evidence>
<evidence type="ECO:0000313" key="12">
    <source>
        <dbReference type="Proteomes" id="UP000756346"/>
    </source>
</evidence>
<dbReference type="EMBL" id="JAGTJQ010000010">
    <property type="protein sequence ID" value="KAH7020990.1"/>
    <property type="molecule type" value="Genomic_DNA"/>
</dbReference>